<comment type="catalytic activity">
    <reaction evidence="2">
        <text>2 GTP = 3',3'-c-di-GMP + 2 diphosphate</text>
        <dbReference type="Rhea" id="RHEA:24898"/>
        <dbReference type="ChEBI" id="CHEBI:33019"/>
        <dbReference type="ChEBI" id="CHEBI:37565"/>
        <dbReference type="ChEBI" id="CHEBI:58805"/>
        <dbReference type="EC" id="2.7.7.65"/>
    </reaction>
</comment>
<name>A0A917C3Q4_9HYPH</name>
<dbReference type="Proteomes" id="UP000606044">
    <property type="component" value="Unassembled WGS sequence"/>
</dbReference>
<dbReference type="EMBL" id="BMCT01000004">
    <property type="protein sequence ID" value="GGF70273.1"/>
    <property type="molecule type" value="Genomic_DNA"/>
</dbReference>
<accession>A0A917C3Q4</accession>
<evidence type="ECO:0000256" key="1">
    <source>
        <dbReference type="ARBA" id="ARBA00012528"/>
    </source>
</evidence>
<feature type="region of interest" description="Disordered" evidence="3">
    <location>
        <begin position="486"/>
        <end position="509"/>
    </location>
</feature>
<dbReference type="GO" id="GO:1902201">
    <property type="term" value="P:negative regulation of bacterial-type flagellum-dependent cell motility"/>
    <property type="evidence" value="ECO:0007669"/>
    <property type="project" value="TreeGrafter"/>
</dbReference>
<dbReference type="Gene3D" id="3.30.450.20">
    <property type="entry name" value="PAS domain"/>
    <property type="match status" value="2"/>
</dbReference>
<dbReference type="InterPro" id="IPR043128">
    <property type="entry name" value="Rev_trsase/Diguanyl_cyclase"/>
</dbReference>
<reference evidence="6" key="1">
    <citation type="journal article" date="2014" name="Int. J. Syst. Evol. Microbiol.">
        <title>Complete genome sequence of Corynebacterium casei LMG S-19264T (=DSM 44701T), isolated from a smear-ripened cheese.</title>
        <authorList>
            <consortium name="US DOE Joint Genome Institute (JGI-PGF)"/>
            <person name="Walter F."/>
            <person name="Albersmeier A."/>
            <person name="Kalinowski J."/>
            <person name="Ruckert C."/>
        </authorList>
    </citation>
    <scope>NUCLEOTIDE SEQUENCE</scope>
    <source>
        <strain evidence="6">CCM 7897</strain>
    </source>
</reference>
<evidence type="ECO:0000259" key="5">
    <source>
        <dbReference type="PROSITE" id="PS50887"/>
    </source>
</evidence>
<dbReference type="CDD" id="cd01949">
    <property type="entry name" value="GGDEF"/>
    <property type="match status" value="1"/>
</dbReference>
<feature type="domain" description="GGDEF" evidence="5">
    <location>
        <begin position="356"/>
        <end position="488"/>
    </location>
</feature>
<dbReference type="EC" id="2.7.7.65" evidence="1"/>
<dbReference type="GO" id="GO:0052621">
    <property type="term" value="F:diguanylate cyclase activity"/>
    <property type="evidence" value="ECO:0007669"/>
    <property type="project" value="UniProtKB-EC"/>
</dbReference>
<dbReference type="RefSeq" id="WP_188580412.1">
    <property type="nucleotide sequence ID" value="NZ_BMCT01000004.1"/>
</dbReference>
<comment type="caution">
    <text evidence="6">The sequence shown here is derived from an EMBL/GenBank/DDBJ whole genome shotgun (WGS) entry which is preliminary data.</text>
</comment>
<dbReference type="NCBIfam" id="TIGR00254">
    <property type="entry name" value="GGDEF"/>
    <property type="match status" value="1"/>
</dbReference>
<protein>
    <recommendedName>
        <fullName evidence="1">diguanylate cyclase</fullName>
        <ecNumber evidence="1">2.7.7.65</ecNumber>
    </recommendedName>
</protein>
<dbReference type="InterPro" id="IPR000160">
    <property type="entry name" value="GGDEF_dom"/>
</dbReference>
<dbReference type="GO" id="GO:0043709">
    <property type="term" value="P:cell adhesion involved in single-species biofilm formation"/>
    <property type="evidence" value="ECO:0007669"/>
    <property type="project" value="TreeGrafter"/>
</dbReference>
<organism evidence="6 7">
    <name type="scientific">Azorhizobium oxalatiphilum</name>
    <dbReference type="NCBI Taxonomy" id="980631"/>
    <lineage>
        <taxon>Bacteria</taxon>
        <taxon>Pseudomonadati</taxon>
        <taxon>Pseudomonadota</taxon>
        <taxon>Alphaproteobacteria</taxon>
        <taxon>Hyphomicrobiales</taxon>
        <taxon>Xanthobacteraceae</taxon>
        <taxon>Azorhizobium</taxon>
    </lineage>
</organism>
<dbReference type="CDD" id="cd12915">
    <property type="entry name" value="PDC2_DGC_like"/>
    <property type="match status" value="1"/>
</dbReference>
<dbReference type="SMART" id="SM00267">
    <property type="entry name" value="GGDEF"/>
    <property type="match status" value="1"/>
</dbReference>
<dbReference type="Pfam" id="PF00990">
    <property type="entry name" value="GGDEF"/>
    <property type="match status" value="1"/>
</dbReference>
<feature type="transmembrane region" description="Helical" evidence="4">
    <location>
        <begin position="290"/>
        <end position="308"/>
    </location>
</feature>
<dbReference type="InterPro" id="IPR029787">
    <property type="entry name" value="Nucleotide_cyclase"/>
</dbReference>
<dbReference type="SUPFAM" id="SSF55073">
    <property type="entry name" value="Nucleotide cyclase"/>
    <property type="match status" value="1"/>
</dbReference>
<dbReference type="GO" id="GO:0005886">
    <property type="term" value="C:plasma membrane"/>
    <property type="evidence" value="ECO:0007669"/>
    <property type="project" value="TreeGrafter"/>
</dbReference>
<dbReference type="Gene3D" id="3.30.70.270">
    <property type="match status" value="1"/>
</dbReference>
<dbReference type="PANTHER" id="PTHR45138">
    <property type="entry name" value="REGULATORY COMPONENTS OF SENSORY TRANSDUCTION SYSTEM"/>
    <property type="match status" value="1"/>
</dbReference>
<reference evidence="6" key="2">
    <citation type="submission" date="2020-09" db="EMBL/GenBank/DDBJ databases">
        <authorList>
            <person name="Sun Q."/>
            <person name="Sedlacek I."/>
        </authorList>
    </citation>
    <scope>NUCLEOTIDE SEQUENCE</scope>
    <source>
        <strain evidence="6">CCM 7897</strain>
    </source>
</reference>
<dbReference type="FunFam" id="3.30.70.270:FF:000001">
    <property type="entry name" value="Diguanylate cyclase domain protein"/>
    <property type="match status" value="1"/>
</dbReference>
<dbReference type="InterPro" id="IPR054327">
    <property type="entry name" value="His-kinase-like_sensor"/>
</dbReference>
<dbReference type="AlphaFoldDB" id="A0A917C3Q4"/>
<feature type="compositionally biased region" description="Low complexity" evidence="3">
    <location>
        <begin position="491"/>
        <end position="501"/>
    </location>
</feature>
<dbReference type="PANTHER" id="PTHR45138:SF9">
    <property type="entry name" value="DIGUANYLATE CYCLASE DGCM-RELATED"/>
    <property type="match status" value="1"/>
</dbReference>
<gene>
    <name evidence="6" type="ORF">GCM10007301_32580</name>
</gene>
<evidence type="ECO:0000313" key="7">
    <source>
        <dbReference type="Proteomes" id="UP000606044"/>
    </source>
</evidence>
<dbReference type="Pfam" id="PF22588">
    <property type="entry name" value="dCache_1_like"/>
    <property type="match status" value="1"/>
</dbReference>
<evidence type="ECO:0000313" key="6">
    <source>
        <dbReference type="EMBL" id="GGF70273.1"/>
    </source>
</evidence>
<evidence type="ECO:0000256" key="2">
    <source>
        <dbReference type="ARBA" id="ARBA00034247"/>
    </source>
</evidence>
<feature type="transmembrane region" description="Helical" evidence="4">
    <location>
        <begin position="265"/>
        <end position="284"/>
    </location>
</feature>
<sequence length="509" mass="55578">MQALNLPRIARLVVIAGAVFCVVFALIIALNIRQGSLDTWVQAERAGNNLVHTMARDIQRHFEVSATLLDEVAETLQDPAFTRSDDALRRLVKRSTRGNGGHMIVLGSDGAVIADSDIASGTATGNFAHQDYFRVHEEHPDTGVFVSPPHLSRLERGAPSMMLSRRFNGPDGRFAGVVAIAIRLTYVDDLFSAMDKDPEDALTLLREDGIVVVRQPAQGPSGDMGLNVAKSGNFRRFVSQTSGSFIGTAQIDGVERFYTFQHIEGFPLIVVAGFSVGGLLDEWWHRAVTTAVATLLLCCGVMVAAITLRRELIRRAALEESLARLSITDELTGIPNRRRFDETIAREWDRAVRTRSPLSLIMIDVDRLRLINDRFGHTRGDEVLKSVARSIAACLRRANDIPARYEGEAFVTILPDTDAAGARDMAEHIRLAVQEQASRPEMMVTASLGVVTLRPTEPGLAGQLIATATDALNRAKEQGRNRVAFATAETAQPPVADAPPADADRARLH</sequence>
<evidence type="ECO:0000256" key="4">
    <source>
        <dbReference type="SAM" id="Phobius"/>
    </source>
</evidence>
<dbReference type="PROSITE" id="PS50887">
    <property type="entry name" value="GGDEF"/>
    <property type="match status" value="1"/>
</dbReference>
<evidence type="ECO:0000256" key="3">
    <source>
        <dbReference type="SAM" id="MobiDB-lite"/>
    </source>
</evidence>
<keyword evidence="4" id="KW-0472">Membrane</keyword>
<dbReference type="InterPro" id="IPR050469">
    <property type="entry name" value="Diguanylate_Cyclase"/>
</dbReference>
<keyword evidence="7" id="KW-1185">Reference proteome</keyword>
<keyword evidence="4" id="KW-1133">Transmembrane helix</keyword>
<dbReference type="CDD" id="cd12914">
    <property type="entry name" value="PDC1_DGC_like"/>
    <property type="match status" value="1"/>
</dbReference>
<keyword evidence="4" id="KW-0812">Transmembrane</keyword>
<proteinExistence type="predicted"/>
<feature type="transmembrane region" description="Helical" evidence="4">
    <location>
        <begin position="12"/>
        <end position="32"/>
    </location>
</feature>